<dbReference type="Gene3D" id="3.10.28.20">
    <property type="entry name" value="Acetamidase/Formamidase-like domains"/>
    <property type="match status" value="1"/>
</dbReference>
<comment type="caution">
    <text evidence="1">The sequence shown here is derived from an EMBL/GenBank/DDBJ whole genome shotgun (WGS) entry which is preliminary data.</text>
</comment>
<evidence type="ECO:0000313" key="1">
    <source>
        <dbReference type="EMBL" id="CAI8007521.1"/>
    </source>
</evidence>
<keyword evidence="2" id="KW-1185">Reference proteome</keyword>
<accession>A0AA35RBU9</accession>
<protein>
    <recommendedName>
        <fullName evidence="3">Acetamidase</fullName>
    </recommendedName>
</protein>
<sequence length="412" mass="44231">MGHPISQPDWKPAPPAQVEYIPESQVLFIENGQDSAVGDDFAEHIIVHYDNDDVAAPASLAAIRIDNAEYVLKPFVDAILAKYGVSLDAIQTPKSVKSKSGVILQTIVNDPGDFSYVIGPYKQPVATVSPGETFVVETADAFENRITSPDDDITKIITLPYVNPLTGPIYVEGAEKGDTLAVTIHSIEVTRDYGVSALIPEFGGLCGTVFTRTLNPPLPPRVMLHPISNGEITFSDDLDIAAIPYEPFYGTIGTAPELEAISSLAPGFHGGNMDAADVCPGNTIHLPVNAPGALLHIGDGHAAQGDAEVCGVATEIPTRGILTVDLIKGQAIATPRVESDDFLMTVGSARPMEDAARIAFYELVMWLESAYGIERLTAYQLCSQVARVRLANMVDILYSVVAKFPKRYLPRS</sequence>
<name>A0AA35RBU9_GEOBA</name>
<dbReference type="InterPro" id="IPR004304">
    <property type="entry name" value="FmdA_AmdA"/>
</dbReference>
<organism evidence="1 2">
    <name type="scientific">Geodia barretti</name>
    <name type="common">Barrett's horny sponge</name>
    <dbReference type="NCBI Taxonomy" id="519541"/>
    <lineage>
        <taxon>Eukaryota</taxon>
        <taxon>Metazoa</taxon>
        <taxon>Porifera</taxon>
        <taxon>Demospongiae</taxon>
        <taxon>Heteroscleromorpha</taxon>
        <taxon>Tetractinellida</taxon>
        <taxon>Astrophorina</taxon>
        <taxon>Geodiidae</taxon>
        <taxon>Geodia</taxon>
    </lineage>
</organism>
<evidence type="ECO:0008006" key="3">
    <source>
        <dbReference type="Google" id="ProtNLM"/>
    </source>
</evidence>
<gene>
    <name evidence="1" type="ORF">GBAR_LOCUS5246</name>
</gene>
<dbReference type="Pfam" id="PF03069">
    <property type="entry name" value="FmdA_AmdA"/>
    <property type="match status" value="2"/>
</dbReference>
<evidence type="ECO:0000313" key="2">
    <source>
        <dbReference type="Proteomes" id="UP001174909"/>
    </source>
</evidence>
<dbReference type="GO" id="GO:0016811">
    <property type="term" value="F:hydrolase activity, acting on carbon-nitrogen (but not peptide) bonds, in linear amides"/>
    <property type="evidence" value="ECO:0007669"/>
    <property type="project" value="InterPro"/>
</dbReference>
<dbReference type="Proteomes" id="UP001174909">
    <property type="component" value="Unassembled WGS sequence"/>
</dbReference>
<dbReference type="SUPFAM" id="SSF141130">
    <property type="entry name" value="Acetamidase/Formamidase-like"/>
    <property type="match status" value="1"/>
</dbReference>
<dbReference type="EMBL" id="CASHTH010000782">
    <property type="protein sequence ID" value="CAI8007521.1"/>
    <property type="molecule type" value="Genomic_DNA"/>
</dbReference>
<reference evidence="1" key="1">
    <citation type="submission" date="2023-03" db="EMBL/GenBank/DDBJ databases">
        <authorList>
            <person name="Steffen K."/>
            <person name="Cardenas P."/>
        </authorList>
    </citation>
    <scope>NUCLEOTIDE SEQUENCE</scope>
</reference>
<dbReference type="PANTHER" id="PTHR31891:SF1">
    <property type="entry name" value="FORMAMIDASE C869.04-RELATED"/>
    <property type="match status" value="1"/>
</dbReference>
<proteinExistence type="predicted"/>
<dbReference type="AlphaFoldDB" id="A0AA35RBU9"/>
<dbReference type="PANTHER" id="PTHR31891">
    <property type="entry name" value="FORMAMIDASE C869.04-RELATED"/>
    <property type="match status" value="1"/>
</dbReference>
<dbReference type="Gene3D" id="2.60.120.580">
    <property type="entry name" value="Acetamidase/Formamidase-like domains"/>
    <property type="match status" value="2"/>
</dbReference>